<dbReference type="Pfam" id="PF18290">
    <property type="entry name" value="Nudix_hydro"/>
    <property type="match status" value="1"/>
</dbReference>
<keyword evidence="2" id="KW-0479">Metal-binding</keyword>
<comment type="similarity">
    <text evidence="1">Belongs to the Nudix hydrolase family.</text>
</comment>
<dbReference type="Proteomes" id="UP000775213">
    <property type="component" value="Unassembled WGS sequence"/>
</dbReference>
<dbReference type="GO" id="GO:0035529">
    <property type="term" value="F:NADH pyrophosphatase activity"/>
    <property type="evidence" value="ECO:0007669"/>
    <property type="project" value="TreeGrafter"/>
</dbReference>
<evidence type="ECO:0000313" key="6">
    <source>
        <dbReference type="Proteomes" id="UP000775213"/>
    </source>
</evidence>
<comment type="caution">
    <text evidence="5">The sequence shown here is derived from an EMBL/GenBank/DDBJ whole genome shotgun (WGS) entry which is preliminary data.</text>
</comment>
<dbReference type="SUPFAM" id="SSF55811">
    <property type="entry name" value="Nudix"/>
    <property type="match status" value="1"/>
</dbReference>
<dbReference type="FunFam" id="3.90.79.10:FF:000015">
    <property type="entry name" value="Nudix hydrolase 8"/>
    <property type="match status" value="1"/>
</dbReference>
<dbReference type="Gene3D" id="3.40.630.30">
    <property type="match status" value="1"/>
</dbReference>
<dbReference type="PROSITE" id="PS51462">
    <property type="entry name" value="NUDIX"/>
    <property type="match status" value="1"/>
</dbReference>
<evidence type="ECO:0000259" key="4">
    <source>
        <dbReference type="PROSITE" id="PS51462"/>
    </source>
</evidence>
<dbReference type="Gene3D" id="3.90.79.10">
    <property type="entry name" value="Nucleoside Triphosphate Pyrophosphohydrolase"/>
    <property type="match status" value="1"/>
</dbReference>
<dbReference type="PANTHER" id="PTHR13994:SF53">
    <property type="entry name" value="NUDIX HYDROLASE 8-LIKE"/>
    <property type="match status" value="1"/>
</dbReference>
<evidence type="ECO:0000256" key="2">
    <source>
        <dbReference type="ARBA" id="ARBA00022723"/>
    </source>
</evidence>
<organism evidence="5 6">
    <name type="scientific">Dendrobium chrysotoxum</name>
    <name type="common">Orchid</name>
    <dbReference type="NCBI Taxonomy" id="161865"/>
    <lineage>
        <taxon>Eukaryota</taxon>
        <taxon>Viridiplantae</taxon>
        <taxon>Streptophyta</taxon>
        <taxon>Embryophyta</taxon>
        <taxon>Tracheophyta</taxon>
        <taxon>Spermatophyta</taxon>
        <taxon>Magnoliopsida</taxon>
        <taxon>Liliopsida</taxon>
        <taxon>Asparagales</taxon>
        <taxon>Orchidaceae</taxon>
        <taxon>Epidendroideae</taxon>
        <taxon>Malaxideae</taxon>
        <taxon>Dendrobiinae</taxon>
        <taxon>Dendrobium</taxon>
    </lineage>
</organism>
<dbReference type="GO" id="GO:0051287">
    <property type="term" value="F:NAD binding"/>
    <property type="evidence" value="ECO:0007669"/>
    <property type="project" value="TreeGrafter"/>
</dbReference>
<dbReference type="PRINTS" id="PR01356">
    <property type="entry name" value="GFGPROTEIN"/>
</dbReference>
<dbReference type="InterPro" id="IPR020084">
    <property type="entry name" value="NUDIX_hydrolase_CS"/>
</dbReference>
<keyword evidence="6" id="KW-1185">Reference proteome</keyword>
<dbReference type="Pfam" id="PF00293">
    <property type="entry name" value="NUDIX"/>
    <property type="match status" value="1"/>
</dbReference>
<dbReference type="GO" id="GO:0046872">
    <property type="term" value="F:metal ion binding"/>
    <property type="evidence" value="ECO:0007669"/>
    <property type="project" value="UniProtKB-KW"/>
</dbReference>
<dbReference type="CDD" id="cd04670">
    <property type="entry name" value="NUDIX_ASFGF2_Nudt6"/>
    <property type="match status" value="1"/>
</dbReference>
<dbReference type="InterPro" id="IPR000086">
    <property type="entry name" value="NUDIX_hydrolase_dom"/>
</dbReference>
<evidence type="ECO:0000313" key="5">
    <source>
        <dbReference type="EMBL" id="KAH0467640.1"/>
    </source>
</evidence>
<dbReference type="InterPro" id="IPR040618">
    <property type="entry name" value="Pre-Nudix"/>
</dbReference>
<proteinExistence type="inferred from homology"/>
<reference evidence="5 6" key="1">
    <citation type="journal article" date="2021" name="Hortic Res">
        <title>Chromosome-scale assembly of the Dendrobium chrysotoxum genome enhances the understanding of orchid evolution.</title>
        <authorList>
            <person name="Zhang Y."/>
            <person name="Zhang G.Q."/>
            <person name="Zhang D."/>
            <person name="Liu X.D."/>
            <person name="Xu X.Y."/>
            <person name="Sun W.H."/>
            <person name="Yu X."/>
            <person name="Zhu X."/>
            <person name="Wang Z.W."/>
            <person name="Zhao X."/>
            <person name="Zhong W.Y."/>
            <person name="Chen H."/>
            <person name="Yin W.L."/>
            <person name="Huang T."/>
            <person name="Niu S.C."/>
            <person name="Liu Z.J."/>
        </authorList>
    </citation>
    <scope>NUCLEOTIDE SEQUENCE [LARGE SCALE GENOMIC DNA]</scope>
    <source>
        <strain evidence="5">Lindl</strain>
    </source>
</reference>
<dbReference type="GO" id="GO:0047631">
    <property type="term" value="F:ADP-ribose diphosphatase activity"/>
    <property type="evidence" value="ECO:0007669"/>
    <property type="project" value="TreeGrafter"/>
</dbReference>
<feature type="domain" description="Nudix hydrolase" evidence="4">
    <location>
        <begin position="252"/>
        <end position="383"/>
    </location>
</feature>
<evidence type="ECO:0000256" key="3">
    <source>
        <dbReference type="ARBA" id="ARBA00022801"/>
    </source>
</evidence>
<dbReference type="InterPro" id="IPR003293">
    <property type="entry name" value="Nudix_hydrolase6-like"/>
</dbReference>
<name>A0AAV7H0M9_DENCH</name>
<gene>
    <name evidence="5" type="ORF">IEQ34_002673</name>
</gene>
<dbReference type="EMBL" id="JAGFBR010000004">
    <property type="protein sequence ID" value="KAH0467640.1"/>
    <property type="molecule type" value="Genomic_DNA"/>
</dbReference>
<keyword evidence="3" id="KW-0378">Hydrolase</keyword>
<protein>
    <recommendedName>
        <fullName evidence="4">Nudix hydrolase domain-containing protein</fullName>
    </recommendedName>
</protein>
<dbReference type="InterPro" id="IPR015797">
    <property type="entry name" value="NUDIX_hydrolase-like_dom_sf"/>
</dbReference>
<dbReference type="AlphaFoldDB" id="A0AAV7H0M9"/>
<dbReference type="PROSITE" id="PS00893">
    <property type="entry name" value="NUDIX_BOX"/>
    <property type="match status" value="1"/>
</dbReference>
<evidence type="ECO:0000256" key="1">
    <source>
        <dbReference type="ARBA" id="ARBA00005582"/>
    </source>
</evidence>
<dbReference type="PANTHER" id="PTHR13994">
    <property type="entry name" value="NUDIX HYDROLASE RELATED"/>
    <property type="match status" value="1"/>
</dbReference>
<dbReference type="FunFam" id="3.40.630.30:FF:000016">
    <property type="entry name" value="nudix hydrolase 2"/>
    <property type="match status" value="1"/>
</dbReference>
<sequence length="417" mass="47158">MGIHIRPTDEINQVYEGWLFDAILLSEAIFYFISSSSVADQSTRKRQEKKAESNLLRTDSNSINKTEAAFNETNKKKGTGLMASLRLQFSFPEISITGKIISRKNCTCSTLKFPCMDISNGEQKSFILHSKPLLASGKKPCRKGISVATPYTSITITNELLDAYEDEYDGVVIDSQSLPVSANAFTTILQSSLSLWKLEGKKGVWLKILEQQADLVAVALKQGFSYHHAEPGYVMLTYWIPDEPCFLPSTATHQIGVGGFVINENKEVLVVKEKKCPLRCSGMWKLPTGLINKSEEIFTGVVREVKEETGIETAFLEVVAFRHAHRVAFDKSDLFFVCMLKPLTFNISIDESEIQDAKWMALEEFSNQPFQQEDKLLKNITGLCIARYQNKYQGFTAQRMMSKFDDRLTYLYHGYCM</sequence>
<accession>A0AAV7H0M9</accession>